<evidence type="ECO:0000313" key="2">
    <source>
        <dbReference type="Proteomes" id="UP000005237"/>
    </source>
</evidence>
<sequence length="69" mass="8154">MLSDNAILPWRRCQFTRSRTLKPLKKPVVFYKSKEDGSWPYLDTNVFLRSNLFTLIDFSRLGSLEKKSN</sequence>
<name>A0A8R1HU73_CAEJA</name>
<reference evidence="1" key="2">
    <citation type="submission" date="2022-06" db="UniProtKB">
        <authorList>
            <consortium name="EnsemblMetazoa"/>
        </authorList>
    </citation>
    <scope>IDENTIFICATION</scope>
    <source>
        <strain evidence="1">DF5081</strain>
    </source>
</reference>
<dbReference type="AlphaFoldDB" id="A0A8R1HU73"/>
<proteinExistence type="predicted"/>
<accession>A0A8R1HU73</accession>
<protein>
    <submittedName>
        <fullName evidence="1">Uncharacterized protein</fullName>
    </submittedName>
</protein>
<dbReference type="Proteomes" id="UP000005237">
    <property type="component" value="Unassembled WGS sequence"/>
</dbReference>
<dbReference type="EnsemblMetazoa" id="CJA11026.1">
    <property type="protein sequence ID" value="CJA11026.1"/>
    <property type="gene ID" value="WBGene00130230"/>
</dbReference>
<evidence type="ECO:0000313" key="1">
    <source>
        <dbReference type="EnsemblMetazoa" id="CJA11026.1"/>
    </source>
</evidence>
<organism evidence="1 2">
    <name type="scientific">Caenorhabditis japonica</name>
    <dbReference type="NCBI Taxonomy" id="281687"/>
    <lineage>
        <taxon>Eukaryota</taxon>
        <taxon>Metazoa</taxon>
        <taxon>Ecdysozoa</taxon>
        <taxon>Nematoda</taxon>
        <taxon>Chromadorea</taxon>
        <taxon>Rhabditida</taxon>
        <taxon>Rhabditina</taxon>
        <taxon>Rhabditomorpha</taxon>
        <taxon>Rhabditoidea</taxon>
        <taxon>Rhabditidae</taxon>
        <taxon>Peloderinae</taxon>
        <taxon>Caenorhabditis</taxon>
    </lineage>
</organism>
<keyword evidence="2" id="KW-1185">Reference proteome</keyword>
<reference evidence="2" key="1">
    <citation type="submission" date="2010-08" db="EMBL/GenBank/DDBJ databases">
        <authorList>
            <consortium name="Caenorhabditis japonica Sequencing Consortium"/>
            <person name="Wilson R.K."/>
        </authorList>
    </citation>
    <scope>NUCLEOTIDE SEQUENCE [LARGE SCALE GENOMIC DNA]</scope>
    <source>
        <strain evidence="2">DF5081</strain>
    </source>
</reference>